<name>A0A316H410_9SPHI</name>
<feature type="domain" description="Cyclic nucleotide-binding" evidence="1">
    <location>
        <begin position="122"/>
        <end position="167"/>
    </location>
</feature>
<organism evidence="2 3">
    <name type="scientific">Mucilaginibacter oryzae</name>
    <dbReference type="NCBI Taxonomy" id="468058"/>
    <lineage>
        <taxon>Bacteria</taxon>
        <taxon>Pseudomonadati</taxon>
        <taxon>Bacteroidota</taxon>
        <taxon>Sphingobacteriia</taxon>
        <taxon>Sphingobacteriales</taxon>
        <taxon>Sphingobacteriaceae</taxon>
        <taxon>Mucilaginibacter</taxon>
    </lineage>
</organism>
<evidence type="ECO:0000313" key="3">
    <source>
        <dbReference type="Proteomes" id="UP000245678"/>
    </source>
</evidence>
<keyword evidence="3" id="KW-1185">Reference proteome</keyword>
<sequence>MALTPADVSWIKTRITSIISANSTAAPASIRRILPLKDLQGKLYEAWVLGEMIQQLSVNEKYSIHLINSGTYRLKQKGTEIKRNYPYFKVFDSKNTLIGEIFTDTEFSSLSHVRLRGAPWLGPSFHELDIVLFSPGKSGRPSFRNVLIAVECKATTIHKSTFREVLGFRRELGLLSHLNPTGFTSWPASTIASDPPSVHLFYSTDRGILKYTANAAHFGIIVNHLPM</sequence>
<dbReference type="InterPro" id="IPR000595">
    <property type="entry name" value="cNMP-bd_dom"/>
</dbReference>
<comment type="caution">
    <text evidence="2">The sequence shown here is derived from an EMBL/GenBank/DDBJ whole genome shotgun (WGS) entry which is preliminary data.</text>
</comment>
<evidence type="ECO:0000259" key="1">
    <source>
        <dbReference type="PROSITE" id="PS50042"/>
    </source>
</evidence>
<dbReference type="EMBL" id="QGHA01000011">
    <property type="protein sequence ID" value="PWK72894.1"/>
    <property type="molecule type" value="Genomic_DNA"/>
</dbReference>
<accession>A0A316H410</accession>
<dbReference type="Proteomes" id="UP000245678">
    <property type="component" value="Unassembled WGS sequence"/>
</dbReference>
<dbReference type="PROSITE" id="PS50042">
    <property type="entry name" value="CNMP_BINDING_3"/>
    <property type="match status" value="1"/>
</dbReference>
<gene>
    <name evidence="2" type="ORF">LX99_04224</name>
</gene>
<dbReference type="RefSeq" id="WP_109609590.1">
    <property type="nucleotide sequence ID" value="NZ_QGHA01000011.1"/>
</dbReference>
<evidence type="ECO:0000313" key="2">
    <source>
        <dbReference type="EMBL" id="PWK72894.1"/>
    </source>
</evidence>
<proteinExistence type="predicted"/>
<reference evidence="2 3" key="1">
    <citation type="submission" date="2018-05" db="EMBL/GenBank/DDBJ databases">
        <title>Genomic Encyclopedia of Archaeal and Bacterial Type Strains, Phase II (KMG-II): from individual species to whole genera.</title>
        <authorList>
            <person name="Goeker M."/>
        </authorList>
    </citation>
    <scope>NUCLEOTIDE SEQUENCE [LARGE SCALE GENOMIC DNA]</scope>
    <source>
        <strain evidence="2 3">DSM 19975</strain>
    </source>
</reference>
<protein>
    <recommendedName>
        <fullName evidence="1">Cyclic nucleotide-binding domain-containing protein</fullName>
    </recommendedName>
</protein>
<dbReference type="AlphaFoldDB" id="A0A316H410"/>